<feature type="transmembrane region" description="Helical" evidence="1">
    <location>
        <begin position="68"/>
        <end position="90"/>
    </location>
</feature>
<gene>
    <name evidence="2" type="ORF">SAMN04488025_10983</name>
</gene>
<keyword evidence="1" id="KW-0472">Membrane</keyword>
<dbReference type="EMBL" id="FOOK01000009">
    <property type="protein sequence ID" value="SFF94160.1"/>
    <property type="molecule type" value="Genomic_DNA"/>
</dbReference>
<feature type="transmembrane region" description="Helical" evidence="1">
    <location>
        <begin position="44"/>
        <end position="61"/>
    </location>
</feature>
<keyword evidence="3" id="KW-1185">Reference proteome</keyword>
<evidence type="ECO:0000313" key="3">
    <source>
        <dbReference type="Proteomes" id="UP000198661"/>
    </source>
</evidence>
<evidence type="ECO:0000313" key="2">
    <source>
        <dbReference type="EMBL" id="SFF94160.1"/>
    </source>
</evidence>
<dbReference type="RefSeq" id="WP_092037368.1">
    <property type="nucleotide sequence ID" value="NZ_FOOK01000009.1"/>
</dbReference>
<dbReference type="Proteomes" id="UP000198661">
    <property type="component" value="Unassembled WGS sequence"/>
</dbReference>
<name>A0A1I2MTF1_9BACL</name>
<keyword evidence="1" id="KW-0812">Transmembrane</keyword>
<organism evidence="2 3">
    <name type="scientific">Planifilum fulgidum</name>
    <dbReference type="NCBI Taxonomy" id="201973"/>
    <lineage>
        <taxon>Bacteria</taxon>
        <taxon>Bacillati</taxon>
        <taxon>Bacillota</taxon>
        <taxon>Bacilli</taxon>
        <taxon>Bacillales</taxon>
        <taxon>Thermoactinomycetaceae</taxon>
        <taxon>Planifilum</taxon>
    </lineage>
</organism>
<accession>A0A1I2MTF1</accession>
<keyword evidence="1" id="KW-1133">Transmembrane helix</keyword>
<proteinExistence type="predicted"/>
<sequence>MVSVQSKREWLLIPGLAALALIRPIMSMVGLSRAIGQPFASIAVTLLISLVWLAVAVRARFSRPIVTLTLTGLVYGIFAVLISAVLSPILTGQLQGPATNVFAFVSVLLTNAFWGLAVGVIARAVMPRDERD</sequence>
<feature type="transmembrane region" description="Helical" evidence="1">
    <location>
        <begin position="102"/>
        <end position="126"/>
    </location>
</feature>
<protein>
    <submittedName>
        <fullName evidence="2">Uncharacterized protein</fullName>
    </submittedName>
</protein>
<dbReference type="OrthoDB" id="2898516at2"/>
<evidence type="ECO:0000256" key="1">
    <source>
        <dbReference type="SAM" id="Phobius"/>
    </source>
</evidence>
<dbReference type="AlphaFoldDB" id="A0A1I2MTF1"/>
<reference evidence="2 3" key="1">
    <citation type="submission" date="2016-10" db="EMBL/GenBank/DDBJ databases">
        <authorList>
            <person name="de Groot N.N."/>
        </authorList>
    </citation>
    <scope>NUCLEOTIDE SEQUENCE [LARGE SCALE GENOMIC DNA]</scope>
    <source>
        <strain evidence="2 3">DSM 44945</strain>
    </source>
</reference>